<reference evidence="1 2" key="1">
    <citation type="submission" date="2017-08" db="EMBL/GenBank/DDBJ databases">
        <title>Lysobacter sylvestris genome.</title>
        <authorList>
            <person name="Zhang D.-C."/>
            <person name="Albuquerque L."/>
            <person name="Franca L."/>
            <person name="Froufe H.J.C."/>
            <person name="Barroso C."/>
            <person name="Egas C."/>
            <person name="Da Costa M."/>
            <person name="Margesin R."/>
        </authorList>
    </citation>
    <scope>NUCLEOTIDE SEQUENCE [LARGE SCALE GENOMIC DNA]</scope>
    <source>
        <strain evidence="1 2">AM20-91</strain>
    </source>
</reference>
<evidence type="ECO:0008006" key="3">
    <source>
        <dbReference type="Google" id="ProtNLM"/>
    </source>
</evidence>
<name>A0A2K1Q1J3_9GAMM</name>
<dbReference type="SUPFAM" id="SSF52833">
    <property type="entry name" value="Thioredoxin-like"/>
    <property type="match status" value="1"/>
</dbReference>
<accession>A0A2K1Q1J3</accession>
<evidence type="ECO:0000313" key="2">
    <source>
        <dbReference type="Proteomes" id="UP000236220"/>
    </source>
</evidence>
<dbReference type="InterPro" id="IPR036249">
    <property type="entry name" value="Thioredoxin-like_sf"/>
</dbReference>
<protein>
    <recommendedName>
        <fullName evidence="3">Thioredoxin domain-containing protein</fullName>
    </recommendedName>
</protein>
<organism evidence="1 2">
    <name type="scientific">Solilutibacter silvestris</name>
    <dbReference type="NCBI Taxonomy" id="1645665"/>
    <lineage>
        <taxon>Bacteria</taxon>
        <taxon>Pseudomonadati</taxon>
        <taxon>Pseudomonadota</taxon>
        <taxon>Gammaproteobacteria</taxon>
        <taxon>Lysobacterales</taxon>
        <taxon>Lysobacteraceae</taxon>
        <taxon>Solilutibacter</taxon>
    </lineage>
</organism>
<evidence type="ECO:0000313" key="1">
    <source>
        <dbReference type="EMBL" id="PNS08918.1"/>
    </source>
</evidence>
<gene>
    <name evidence="1" type="ORF">Lysil_0547</name>
</gene>
<proteinExistence type="predicted"/>
<keyword evidence="2" id="KW-1185">Reference proteome</keyword>
<sequence>MLLVLAALFLGSFALAGALRFSGWRPQGLKNKGELLNPPVDLRDVSLRLADGAAYPWSPEARRWRILAVPAVDCRERCDKLARDLDVAWQALGHDRDHADVLWAGAVPASAPATSHPRAVVPLDVLKVRLPRAGAPADAVVYVIDPNGFVVLRYAPGFDPADLRTDLSRLLKLQ</sequence>
<comment type="caution">
    <text evidence="1">The sequence shown here is derived from an EMBL/GenBank/DDBJ whole genome shotgun (WGS) entry which is preliminary data.</text>
</comment>
<dbReference type="Proteomes" id="UP000236220">
    <property type="component" value="Unassembled WGS sequence"/>
</dbReference>
<dbReference type="EMBL" id="NPZB01000001">
    <property type="protein sequence ID" value="PNS08918.1"/>
    <property type="molecule type" value="Genomic_DNA"/>
</dbReference>
<dbReference type="AlphaFoldDB" id="A0A2K1Q1J3"/>